<evidence type="ECO:0000259" key="3">
    <source>
        <dbReference type="PROSITE" id="PS50075"/>
    </source>
</evidence>
<dbReference type="PANTHER" id="PTHR20863">
    <property type="entry name" value="ACYL CARRIER PROTEIN"/>
    <property type="match status" value="1"/>
</dbReference>
<dbReference type="GO" id="GO:0000035">
    <property type="term" value="F:acyl binding"/>
    <property type="evidence" value="ECO:0007669"/>
    <property type="project" value="TreeGrafter"/>
</dbReference>
<dbReference type="PANTHER" id="PTHR20863:SF76">
    <property type="entry name" value="CARRIER DOMAIN-CONTAINING PROTEIN"/>
    <property type="match status" value="1"/>
</dbReference>
<evidence type="ECO:0000313" key="4">
    <source>
        <dbReference type="EMBL" id="SIQ61868.1"/>
    </source>
</evidence>
<evidence type="ECO:0000313" key="5">
    <source>
        <dbReference type="Proteomes" id="UP000185924"/>
    </source>
</evidence>
<proteinExistence type="predicted"/>
<dbReference type="OrthoDB" id="893949at2"/>
<protein>
    <submittedName>
        <fullName evidence="4">Acyl carrier protein</fullName>
    </submittedName>
</protein>
<dbReference type="GO" id="GO:0000036">
    <property type="term" value="F:acyl carrier activity"/>
    <property type="evidence" value="ECO:0007669"/>
    <property type="project" value="TreeGrafter"/>
</dbReference>
<dbReference type="SUPFAM" id="SSF47336">
    <property type="entry name" value="ACP-like"/>
    <property type="match status" value="1"/>
</dbReference>
<accession>A0A1N6U850</accession>
<dbReference type="AlphaFoldDB" id="A0A1N6U850"/>
<name>A0A1N6U850_9BACT</name>
<keyword evidence="2" id="KW-0597">Phosphoprotein</keyword>
<dbReference type="STRING" id="1077936.SAMN05421545_0745"/>
<sequence length="85" mass="9645">MIATTDKTIEREVIRIISKTKEIRPARLQVNARLEKDFGFDTVDVVDIILELEKNFQITIPDEVPINTVGDFVDFVASHAMQKAS</sequence>
<feature type="domain" description="Carrier" evidence="3">
    <location>
        <begin position="4"/>
        <end position="80"/>
    </location>
</feature>
<keyword evidence="5" id="KW-1185">Reference proteome</keyword>
<dbReference type="InterPro" id="IPR003231">
    <property type="entry name" value="ACP"/>
</dbReference>
<organism evidence="4 5">
    <name type="scientific">Pontibacter lucknowensis</name>
    <dbReference type="NCBI Taxonomy" id="1077936"/>
    <lineage>
        <taxon>Bacteria</taxon>
        <taxon>Pseudomonadati</taxon>
        <taxon>Bacteroidota</taxon>
        <taxon>Cytophagia</taxon>
        <taxon>Cytophagales</taxon>
        <taxon>Hymenobacteraceae</taxon>
        <taxon>Pontibacter</taxon>
    </lineage>
</organism>
<dbReference type="RefSeq" id="WP_076421107.1">
    <property type="nucleotide sequence ID" value="NZ_FTNM01000001.1"/>
</dbReference>
<dbReference type="InterPro" id="IPR036736">
    <property type="entry name" value="ACP-like_sf"/>
</dbReference>
<reference evidence="5" key="1">
    <citation type="submission" date="2017-01" db="EMBL/GenBank/DDBJ databases">
        <authorList>
            <person name="Varghese N."/>
            <person name="Submissions S."/>
        </authorList>
    </citation>
    <scope>NUCLEOTIDE SEQUENCE [LARGE SCALE GENOMIC DNA]</scope>
    <source>
        <strain evidence="5">DM9</strain>
    </source>
</reference>
<evidence type="ECO:0000256" key="1">
    <source>
        <dbReference type="ARBA" id="ARBA00022450"/>
    </source>
</evidence>
<dbReference type="PROSITE" id="PS50075">
    <property type="entry name" value="CARRIER"/>
    <property type="match status" value="1"/>
</dbReference>
<keyword evidence="1" id="KW-0596">Phosphopantetheine</keyword>
<dbReference type="Gene3D" id="1.10.1200.10">
    <property type="entry name" value="ACP-like"/>
    <property type="match status" value="1"/>
</dbReference>
<dbReference type="EMBL" id="FTNM01000001">
    <property type="protein sequence ID" value="SIQ61868.1"/>
    <property type="molecule type" value="Genomic_DNA"/>
</dbReference>
<gene>
    <name evidence="4" type="ORF">SAMN05421545_0745</name>
</gene>
<dbReference type="Proteomes" id="UP000185924">
    <property type="component" value="Unassembled WGS sequence"/>
</dbReference>
<dbReference type="InterPro" id="IPR009081">
    <property type="entry name" value="PP-bd_ACP"/>
</dbReference>
<dbReference type="Pfam" id="PF00550">
    <property type="entry name" value="PP-binding"/>
    <property type="match status" value="1"/>
</dbReference>
<evidence type="ECO:0000256" key="2">
    <source>
        <dbReference type="ARBA" id="ARBA00022553"/>
    </source>
</evidence>